<proteinExistence type="predicted"/>
<evidence type="ECO:0000313" key="2">
    <source>
        <dbReference type="EMBL" id="MEO3691408.1"/>
    </source>
</evidence>
<gene>
    <name evidence="2" type="ORF">ABDJ85_08000</name>
</gene>
<dbReference type="RefSeq" id="WP_347704232.1">
    <property type="nucleotide sequence ID" value="NZ_JBDPZD010000002.1"/>
</dbReference>
<reference evidence="2 3" key="1">
    <citation type="submission" date="2024-05" db="EMBL/GenBank/DDBJ databases">
        <title>Roseateles sp. DJS-2-20 16S ribosomal RNA gene Genome sequencing and assembly.</title>
        <authorList>
            <person name="Woo H."/>
        </authorList>
    </citation>
    <scope>NUCLEOTIDE SEQUENCE [LARGE SCALE GENOMIC DNA]</scope>
    <source>
        <strain evidence="2 3">DJS-2-20</strain>
    </source>
</reference>
<dbReference type="EMBL" id="JBDPZD010000002">
    <property type="protein sequence ID" value="MEO3691408.1"/>
    <property type="molecule type" value="Genomic_DNA"/>
</dbReference>
<evidence type="ECO:0000313" key="3">
    <source>
        <dbReference type="Proteomes" id="UP001495147"/>
    </source>
</evidence>
<sequence>MASTPRRIGPRTSHPPANPAQFQPTPERPLRGKARVVVVFMSPM</sequence>
<feature type="region of interest" description="Disordered" evidence="1">
    <location>
        <begin position="1"/>
        <end position="30"/>
    </location>
</feature>
<comment type="caution">
    <text evidence="2">The sequence shown here is derived from an EMBL/GenBank/DDBJ whole genome shotgun (WGS) entry which is preliminary data.</text>
</comment>
<dbReference type="Proteomes" id="UP001495147">
    <property type="component" value="Unassembled WGS sequence"/>
</dbReference>
<keyword evidence="3" id="KW-1185">Reference proteome</keyword>
<organism evidence="2 3">
    <name type="scientific">Roseateles paludis</name>
    <dbReference type="NCBI Taxonomy" id="3145238"/>
    <lineage>
        <taxon>Bacteria</taxon>
        <taxon>Pseudomonadati</taxon>
        <taxon>Pseudomonadota</taxon>
        <taxon>Betaproteobacteria</taxon>
        <taxon>Burkholderiales</taxon>
        <taxon>Sphaerotilaceae</taxon>
        <taxon>Roseateles</taxon>
    </lineage>
</organism>
<evidence type="ECO:0000256" key="1">
    <source>
        <dbReference type="SAM" id="MobiDB-lite"/>
    </source>
</evidence>
<protein>
    <submittedName>
        <fullName evidence="2">Uncharacterized protein</fullName>
    </submittedName>
</protein>
<accession>A0ABV0G108</accession>
<name>A0ABV0G108_9BURK</name>